<dbReference type="SUPFAM" id="SSF47413">
    <property type="entry name" value="lambda repressor-like DNA-binding domains"/>
    <property type="match status" value="1"/>
</dbReference>
<evidence type="ECO:0000313" key="7">
    <source>
        <dbReference type="EMBL" id="MBE6834044.1"/>
    </source>
</evidence>
<evidence type="ECO:0000256" key="2">
    <source>
        <dbReference type="ARBA" id="ARBA00023125"/>
    </source>
</evidence>
<feature type="domain" description="HTH merR-type" evidence="5">
    <location>
        <begin position="1"/>
        <end position="18"/>
    </location>
</feature>
<feature type="domain" description="HTH cro/C1-type" evidence="6">
    <location>
        <begin position="2"/>
        <end position="46"/>
    </location>
</feature>
<keyword evidence="2" id="KW-0238">DNA-binding</keyword>
<dbReference type="RefSeq" id="WP_326840656.1">
    <property type="nucleotide sequence ID" value="NZ_JBKWRC010000004.1"/>
</dbReference>
<dbReference type="InterPro" id="IPR001761">
    <property type="entry name" value="Peripla_BP/Lac1_sug-bd_dom"/>
</dbReference>
<dbReference type="Pfam" id="PF00356">
    <property type="entry name" value="LacI"/>
    <property type="match status" value="1"/>
</dbReference>
<evidence type="ECO:0000259" key="5">
    <source>
        <dbReference type="PROSITE" id="PS50937"/>
    </source>
</evidence>
<organism evidence="7 8">
    <name type="scientific">Faecalispora sporosphaeroides</name>
    <dbReference type="NCBI Taxonomy" id="1549"/>
    <lineage>
        <taxon>Bacteria</taxon>
        <taxon>Bacillati</taxon>
        <taxon>Bacillota</taxon>
        <taxon>Clostridia</taxon>
        <taxon>Eubacteriales</taxon>
        <taxon>Oscillospiraceae</taxon>
        <taxon>Faecalispora</taxon>
    </lineage>
</organism>
<accession>A0A928Q348</accession>
<dbReference type="SMART" id="SM00354">
    <property type="entry name" value="HTH_LACI"/>
    <property type="match status" value="1"/>
</dbReference>
<dbReference type="Proteomes" id="UP000754750">
    <property type="component" value="Unassembled WGS sequence"/>
</dbReference>
<keyword evidence="3" id="KW-0804">Transcription</keyword>
<dbReference type="GO" id="GO:0000976">
    <property type="term" value="F:transcription cis-regulatory region binding"/>
    <property type="evidence" value="ECO:0007669"/>
    <property type="project" value="TreeGrafter"/>
</dbReference>
<dbReference type="PANTHER" id="PTHR30146">
    <property type="entry name" value="LACI-RELATED TRANSCRIPTIONAL REPRESSOR"/>
    <property type="match status" value="1"/>
</dbReference>
<dbReference type="AlphaFoldDB" id="A0A928Q348"/>
<dbReference type="GO" id="GO:0003700">
    <property type="term" value="F:DNA-binding transcription factor activity"/>
    <property type="evidence" value="ECO:0007669"/>
    <property type="project" value="TreeGrafter"/>
</dbReference>
<dbReference type="EMBL" id="SVNY01000005">
    <property type="protein sequence ID" value="MBE6834044.1"/>
    <property type="molecule type" value="Genomic_DNA"/>
</dbReference>
<evidence type="ECO:0000256" key="1">
    <source>
        <dbReference type="ARBA" id="ARBA00023015"/>
    </source>
</evidence>
<dbReference type="PROSITE" id="PS50937">
    <property type="entry name" value="HTH_MERR_2"/>
    <property type="match status" value="1"/>
</dbReference>
<sequence>MLTIKEVAKLAGMSKSTVSRVLNNSGYVSNEARQKIEKVIKEHQYKPSAAAVSLSKQESSIIGVVIPEIDNPFFAEVLKGITKMADENGFSLIFCDTQNSGEKELKALGMLEQQRVRGVIITPAMGYGKESIDIIKGALSKLAVPIVVVDRDFDDSEWDTVYFQNYESGYLAAESLIKAGNERIAIILGDMQLKIARERYRGFQDAMAAYHRVILDKDVWKGDFTTDTAYELMKRMIASGDLPDAMVTTNNRTSMGFLKAMVEAGITVGKDIAAVGIDRIPTLDALGFHFSCVSRDTEEMGKMAIRLLMRRMAEPDGSRNIWVVPCKLELKGSERKQGE</sequence>
<evidence type="ECO:0000259" key="6">
    <source>
        <dbReference type="PROSITE" id="PS50943"/>
    </source>
</evidence>
<protein>
    <submittedName>
        <fullName evidence="7">LacI family transcriptional regulator</fullName>
    </submittedName>
</protein>
<dbReference type="PROSITE" id="PS50943">
    <property type="entry name" value="HTH_CROC1"/>
    <property type="match status" value="1"/>
</dbReference>
<dbReference type="CDD" id="cd06267">
    <property type="entry name" value="PBP1_LacI_sugar_binding-like"/>
    <property type="match status" value="1"/>
</dbReference>
<dbReference type="InterPro" id="IPR000843">
    <property type="entry name" value="HTH_LacI"/>
</dbReference>
<name>A0A928Q348_9FIRM</name>
<dbReference type="Gene3D" id="3.40.50.2300">
    <property type="match status" value="2"/>
</dbReference>
<dbReference type="PANTHER" id="PTHR30146:SF109">
    <property type="entry name" value="HTH-TYPE TRANSCRIPTIONAL REGULATOR GALS"/>
    <property type="match status" value="1"/>
</dbReference>
<evidence type="ECO:0000259" key="4">
    <source>
        <dbReference type="PROSITE" id="PS50932"/>
    </source>
</evidence>
<comment type="caution">
    <text evidence="7">The sequence shown here is derived from an EMBL/GenBank/DDBJ whole genome shotgun (WGS) entry which is preliminary data.</text>
</comment>
<evidence type="ECO:0000313" key="8">
    <source>
        <dbReference type="Proteomes" id="UP000754750"/>
    </source>
</evidence>
<dbReference type="Gene3D" id="1.10.260.40">
    <property type="entry name" value="lambda repressor-like DNA-binding domains"/>
    <property type="match status" value="1"/>
</dbReference>
<dbReference type="SUPFAM" id="SSF53822">
    <property type="entry name" value="Periplasmic binding protein-like I"/>
    <property type="match status" value="1"/>
</dbReference>
<dbReference type="InterPro" id="IPR028082">
    <property type="entry name" value="Peripla_BP_I"/>
</dbReference>
<feature type="domain" description="HTH lacI-type" evidence="4">
    <location>
        <begin position="2"/>
        <end position="56"/>
    </location>
</feature>
<dbReference type="InterPro" id="IPR001387">
    <property type="entry name" value="Cro/C1-type_HTH"/>
</dbReference>
<dbReference type="Pfam" id="PF00532">
    <property type="entry name" value="Peripla_BP_1"/>
    <property type="match status" value="1"/>
</dbReference>
<dbReference type="PROSITE" id="PS50932">
    <property type="entry name" value="HTH_LACI_2"/>
    <property type="match status" value="1"/>
</dbReference>
<dbReference type="CDD" id="cd01392">
    <property type="entry name" value="HTH_LacI"/>
    <property type="match status" value="1"/>
</dbReference>
<reference evidence="7" key="1">
    <citation type="submission" date="2019-04" db="EMBL/GenBank/DDBJ databases">
        <title>Evolution of Biomass-Degrading Anaerobic Consortia Revealed by Metagenomics.</title>
        <authorList>
            <person name="Peng X."/>
        </authorList>
    </citation>
    <scope>NUCLEOTIDE SEQUENCE</scope>
    <source>
        <strain evidence="7">SIG551</strain>
    </source>
</reference>
<gene>
    <name evidence="7" type="ORF">E7512_10810</name>
</gene>
<keyword evidence="1" id="KW-0805">Transcription regulation</keyword>
<dbReference type="InterPro" id="IPR000551">
    <property type="entry name" value="MerR-type_HTH_dom"/>
</dbReference>
<evidence type="ECO:0000256" key="3">
    <source>
        <dbReference type="ARBA" id="ARBA00023163"/>
    </source>
</evidence>
<dbReference type="InterPro" id="IPR010982">
    <property type="entry name" value="Lambda_DNA-bd_dom_sf"/>
</dbReference>
<dbReference type="PRINTS" id="PR00036">
    <property type="entry name" value="HTHLACI"/>
</dbReference>
<proteinExistence type="predicted"/>